<evidence type="ECO:0000256" key="1">
    <source>
        <dbReference type="ARBA" id="ARBA00000185"/>
    </source>
</evidence>
<evidence type="ECO:0000256" key="2">
    <source>
        <dbReference type="ARBA" id="ARBA00001946"/>
    </source>
</evidence>
<organism evidence="14 15">
    <name type="scientific">Mycena maculata</name>
    <dbReference type="NCBI Taxonomy" id="230809"/>
    <lineage>
        <taxon>Eukaryota</taxon>
        <taxon>Fungi</taxon>
        <taxon>Dikarya</taxon>
        <taxon>Basidiomycota</taxon>
        <taxon>Agaricomycotina</taxon>
        <taxon>Agaricomycetes</taxon>
        <taxon>Agaricomycetidae</taxon>
        <taxon>Agaricales</taxon>
        <taxon>Marasmiineae</taxon>
        <taxon>Mycenaceae</taxon>
        <taxon>Mycena</taxon>
    </lineage>
</organism>
<dbReference type="GO" id="GO:0003677">
    <property type="term" value="F:DNA binding"/>
    <property type="evidence" value="ECO:0007669"/>
    <property type="project" value="UniProtKB-UniRule"/>
</dbReference>
<dbReference type="Pfam" id="PF21180">
    <property type="entry name" value="TOP6A-Spo11_Toprim"/>
    <property type="match status" value="1"/>
</dbReference>
<reference evidence="14" key="1">
    <citation type="submission" date="2023-03" db="EMBL/GenBank/DDBJ databases">
        <title>Massive genome expansion in bonnet fungi (Mycena s.s.) driven by repeated elements and novel gene families across ecological guilds.</title>
        <authorList>
            <consortium name="Lawrence Berkeley National Laboratory"/>
            <person name="Harder C.B."/>
            <person name="Miyauchi S."/>
            <person name="Viragh M."/>
            <person name="Kuo A."/>
            <person name="Thoen E."/>
            <person name="Andreopoulos B."/>
            <person name="Lu D."/>
            <person name="Skrede I."/>
            <person name="Drula E."/>
            <person name="Henrissat B."/>
            <person name="Morin E."/>
            <person name="Kohler A."/>
            <person name="Barry K."/>
            <person name="LaButti K."/>
            <person name="Morin E."/>
            <person name="Salamov A."/>
            <person name="Lipzen A."/>
            <person name="Mereny Z."/>
            <person name="Hegedus B."/>
            <person name="Baldrian P."/>
            <person name="Stursova M."/>
            <person name="Weitz H."/>
            <person name="Taylor A."/>
            <person name="Grigoriev I.V."/>
            <person name="Nagy L.G."/>
            <person name="Martin F."/>
            <person name="Kauserud H."/>
        </authorList>
    </citation>
    <scope>NUCLEOTIDE SEQUENCE</scope>
    <source>
        <strain evidence="14">CBHHK188m</strain>
    </source>
</reference>
<feature type="compositionally biased region" description="Acidic residues" evidence="11">
    <location>
        <begin position="12"/>
        <end position="25"/>
    </location>
</feature>
<evidence type="ECO:0000256" key="6">
    <source>
        <dbReference type="ARBA" id="ARBA00022842"/>
    </source>
</evidence>
<dbReference type="InterPro" id="IPR034136">
    <property type="entry name" value="TOPRIM_Topo6A/Spo11"/>
</dbReference>
<evidence type="ECO:0000256" key="5">
    <source>
        <dbReference type="ARBA" id="ARBA00022723"/>
    </source>
</evidence>
<dbReference type="InterPro" id="IPR002815">
    <property type="entry name" value="Spo11/TopoVI_A"/>
</dbReference>
<accession>A0AAD7JVG5</accession>
<evidence type="ECO:0000256" key="3">
    <source>
        <dbReference type="ARBA" id="ARBA00006559"/>
    </source>
</evidence>
<keyword evidence="15" id="KW-1185">Reference proteome</keyword>
<evidence type="ECO:0000256" key="10">
    <source>
        <dbReference type="PROSITE-ProRule" id="PRU01385"/>
    </source>
</evidence>
<evidence type="ECO:0000256" key="9">
    <source>
        <dbReference type="ARBA" id="ARBA00023235"/>
    </source>
</evidence>
<dbReference type="PANTHER" id="PTHR10848">
    <property type="entry name" value="MEIOTIC RECOMBINATION PROTEIN SPO11"/>
    <property type="match status" value="1"/>
</dbReference>
<feature type="compositionally biased region" description="Polar residues" evidence="11">
    <location>
        <begin position="397"/>
        <end position="418"/>
    </location>
</feature>
<dbReference type="Gene3D" id="1.10.10.10">
    <property type="entry name" value="Winged helix-like DNA-binding domain superfamily/Winged helix DNA-binding domain"/>
    <property type="match status" value="1"/>
</dbReference>
<dbReference type="GO" id="GO:0005524">
    <property type="term" value="F:ATP binding"/>
    <property type="evidence" value="ECO:0007669"/>
    <property type="project" value="InterPro"/>
</dbReference>
<dbReference type="InterPro" id="IPR013049">
    <property type="entry name" value="Spo11/TopoVI_A_N"/>
</dbReference>
<dbReference type="CDD" id="cd00223">
    <property type="entry name" value="TOPRIM_TopoIIB_SPO"/>
    <property type="match status" value="1"/>
</dbReference>
<dbReference type="AlphaFoldDB" id="A0AAD7JVG5"/>
<feature type="active site" description="O-(5'-phospho-DNA)-tyrosine intermediate" evidence="10">
    <location>
        <position position="134"/>
    </location>
</feature>
<evidence type="ECO:0000313" key="14">
    <source>
        <dbReference type="EMBL" id="KAJ7772623.1"/>
    </source>
</evidence>
<dbReference type="GO" id="GO:0042138">
    <property type="term" value="P:meiotic DNA double-strand break formation"/>
    <property type="evidence" value="ECO:0007669"/>
    <property type="project" value="TreeGrafter"/>
</dbReference>
<evidence type="ECO:0000313" key="15">
    <source>
        <dbReference type="Proteomes" id="UP001215280"/>
    </source>
</evidence>
<feature type="domain" description="Spo11/DNA topoisomerase VI subunit A N-terminal" evidence="12">
    <location>
        <begin position="106"/>
        <end position="166"/>
    </location>
</feature>
<keyword evidence="7 10" id="KW-0799">Topoisomerase</keyword>
<dbReference type="InterPro" id="IPR036388">
    <property type="entry name" value="WH-like_DNA-bd_sf"/>
</dbReference>
<comment type="cofactor">
    <cofactor evidence="2">
        <name>Mg(2+)</name>
        <dbReference type="ChEBI" id="CHEBI:18420"/>
    </cofactor>
</comment>
<proteinExistence type="inferred from homology"/>
<dbReference type="GO" id="GO:0046872">
    <property type="term" value="F:metal ion binding"/>
    <property type="evidence" value="ECO:0007669"/>
    <property type="project" value="UniProtKB-KW"/>
</dbReference>
<dbReference type="Proteomes" id="UP001215280">
    <property type="component" value="Unassembled WGS sequence"/>
</dbReference>
<keyword evidence="9 10" id="KW-0413">Isomerase</keyword>
<keyword evidence="6" id="KW-0460">Magnesium</keyword>
<feature type="region of interest" description="Disordered" evidence="11">
    <location>
        <begin position="376"/>
        <end position="420"/>
    </location>
</feature>
<protein>
    <recommendedName>
        <fullName evidence="4">DNA topoisomerase (ATP-hydrolyzing)</fullName>
        <ecNumber evidence="4">5.6.2.2</ecNumber>
    </recommendedName>
</protein>
<evidence type="ECO:0000256" key="7">
    <source>
        <dbReference type="ARBA" id="ARBA00023029"/>
    </source>
</evidence>
<evidence type="ECO:0000259" key="12">
    <source>
        <dbReference type="Pfam" id="PF04406"/>
    </source>
</evidence>
<dbReference type="EC" id="5.6.2.2" evidence="4"/>
<dbReference type="GO" id="GO:0003918">
    <property type="term" value="F:DNA topoisomerase type II (double strand cut, ATP-hydrolyzing) activity"/>
    <property type="evidence" value="ECO:0007669"/>
    <property type="project" value="UniProtKB-UniRule"/>
</dbReference>
<feature type="compositionally biased region" description="Basic and acidic residues" evidence="11">
    <location>
        <begin position="386"/>
        <end position="396"/>
    </location>
</feature>
<dbReference type="Pfam" id="PF04406">
    <property type="entry name" value="TP6A_N"/>
    <property type="match status" value="1"/>
</dbReference>
<evidence type="ECO:0000256" key="8">
    <source>
        <dbReference type="ARBA" id="ARBA00023125"/>
    </source>
</evidence>
<comment type="catalytic activity">
    <reaction evidence="1 10">
        <text>ATP-dependent breakage, passage and rejoining of double-stranded DNA.</text>
        <dbReference type="EC" id="5.6.2.2"/>
    </reaction>
</comment>
<comment type="similarity">
    <text evidence="3 10">Belongs to the TOP6A family.</text>
</comment>
<feature type="domain" description="Topoisomerase 6 subunit A/Spo11 TOPRIM" evidence="13">
    <location>
        <begin position="217"/>
        <end position="374"/>
    </location>
</feature>
<dbReference type="SUPFAM" id="SSF56726">
    <property type="entry name" value="DNA topoisomerase IV, alpha subunit"/>
    <property type="match status" value="1"/>
</dbReference>
<sequence length="441" mass="48115">METEPDRMDIENFSDEASSSDEQDADSTPSATDCIEELVASFLFQLSTPPGNKTREDADSEPESESDGANLKRSPIGLRIADRRAESGAVRTMRYPMKRATGSARPFAQLFKVLDLMHEAVVDDVPATKRDIYYKDVPLFKKQKVVDNLVDDLAATFELERADLNVRATSKGLVCGSGLVIHLVSGEKVHANDTEGALIPVGEDIEGYTVGEDVEWMLLIEKDAVFQTLCRLRLADHPALTGRGVLVTGKGYPDVATRQLVATLAACLPRRIPVLALVDGDPYGLDILSVYKYGSHAMAHEDEKLAAPRVKYLGVLASELASYGVDRDALLPITKHDEKKALAMLARPIPAKWIKELSHMLHSRRKAEIEILATAPPAERQSNQHHMGDDTLDSHASRSSGTGESNGWTSTPPTSQGTDGPLVRYLVAKISAYVDSAKARD</sequence>
<dbReference type="PROSITE" id="PS52041">
    <property type="entry name" value="TOPO_IIB"/>
    <property type="match status" value="1"/>
</dbReference>
<evidence type="ECO:0000256" key="4">
    <source>
        <dbReference type="ARBA" id="ARBA00012895"/>
    </source>
</evidence>
<feature type="region of interest" description="Disordered" evidence="11">
    <location>
        <begin position="46"/>
        <end position="76"/>
    </location>
</feature>
<dbReference type="PRINTS" id="PR01550">
    <property type="entry name" value="TOP6AFAMILY"/>
</dbReference>
<feature type="compositionally biased region" description="Basic and acidic residues" evidence="11">
    <location>
        <begin position="1"/>
        <end position="10"/>
    </location>
</feature>
<dbReference type="GO" id="GO:0000706">
    <property type="term" value="P:meiotic DNA double-strand break processing"/>
    <property type="evidence" value="ECO:0007669"/>
    <property type="project" value="TreeGrafter"/>
</dbReference>
<name>A0AAD7JVG5_9AGAR</name>
<keyword evidence="5" id="KW-0479">Metal-binding</keyword>
<dbReference type="InterPro" id="IPR036078">
    <property type="entry name" value="Spo11/TopoVI_A_sf"/>
</dbReference>
<dbReference type="GO" id="GO:0000228">
    <property type="term" value="C:nuclear chromosome"/>
    <property type="evidence" value="ECO:0007669"/>
    <property type="project" value="TreeGrafter"/>
</dbReference>
<dbReference type="GO" id="GO:0007131">
    <property type="term" value="P:reciprocal meiotic recombination"/>
    <property type="evidence" value="ECO:0007669"/>
    <property type="project" value="TreeGrafter"/>
</dbReference>
<keyword evidence="8 10" id="KW-0238">DNA-binding</keyword>
<evidence type="ECO:0000256" key="11">
    <source>
        <dbReference type="SAM" id="MobiDB-lite"/>
    </source>
</evidence>
<gene>
    <name evidence="14" type="ORF">DFH07DRAFT_993372</name>
</gene>
<feature type="region of interest" description="Disordered" evidence="11">
    <location>
        <begin position="1"/>
        <end position="32"/>
    </location>
</feature>
<dbReference type="PANTHER" id="PTHR10848:SF0">
    <property type="entry name" value="MEIOTIC RECOMBINATION PROTEIN SPO11"/>
    <property type="match status" value="1"/>
</dbReference>
<comment type="caution">
    <text evidence="14">The sequence shown here is derived from an EMBL/GenBank/DDBJ whole genome shotgun (WGS) entry which is preliminary data.</text>
</comment>
<dbReference type="Gene3D" id="3.40.1360.10">
    <property type="match status" value="1"/>
</dbReference>
<dbReference type="EMBL" id="JARJLG010000019">
    <property type="protein sequence ID" value="KAJ7772623.1"/>
    <property type="molecule type" value="Genomic_DNA"/>
</dbReference>
<evidence type="ECO:0000259" key="13">
    <source>
        <dbReference type="Pfam" id="PF21180"/>
    </source>
</evidence>